<reference evidence="2" key="2">
    <citation type="submission" date="2023-05" db="EMBL/GenBank/DDBJ databases">
        <authorList>
            <consortium name="Lawrence Berkeley National Laboratory"/>
            <person name="Steindorff A."/>
            <person name="Hensen N."/>
            <person name="Bonometti L."/>
            <person name="Westerberg I."/>
            <person name="Brannstrom I.O."/>
            <person name="Guillou S."/>
            <person name="Cros-Aarteil S."/>
            <person name="Calhoun S."/>
            <person name="Haridas S."/>
            <person name="Kuo A."/>
            <person name="Mondo S."/>
            <person name="Pangilinan J."/>
            <person name="Riley R."/>
            <person name="Labutti K."/>
            <person name="Andreopoulos B."/>
            <person name="Lipzen A."/>
            <person name="Chen C."/>
            <person name="Yanf M."/>
            <person name="Daum C."/>
            <person name="Ng V."/>
            <person name="Clum A."/>
            <person name="Ohm R."/>
            <person name="Martin F."/>
            <person name="Silar P."/>
            <person name="Natvig D."/>
            <person name="Lalanne C."/>
            <person name="Gautier V."/>
            <person name="Ament-Velasquez S.L."/>
            <person name="Kruys A."/>
            <person name="Hutchinson M.I."/>
            <person name="Powell A.J."/>
            <person name="Barry K."/>
            <person name="Miller A.N."/>
            <person name="Grigoriev I.V."/>
            <person name="Debuchy R."/>
            <person name="Gladieux P."/>
            <person name="Thoren M.H."/>
            <person name="Johannesson H."/>
        </authorList>
    </citation>
    <scope>NUCLEOTIDE SEQUENCE</scope>
    <source>
        <strain evidence="2">CBS 123565</strain>
    </source>
</reference>
<dbReference type="EMBL" id="MU853404">
    <property type="protein sequence ID" value="KAK4135978.1"/>
    <property type="molecule type" value="Genomic_DNA"/>
</dbReference>
<organism evidence="2 3">
    <name type="scientific">Trichocladium antarcticum</name>
    <dbReference type="NCBI Taxonomy" id="1450529"/>
    <lineage>
        <taxon>Eukaryota</taxon>
        <taxon>Fungi</taxon>
        <taxon>Dikarya</taxon>
        <taxon>Ascomycota</taxon>
        <taxon>Pezizomycotina</taxon>
        <taxon>Sordariomycetes</taxon>
        <taxon>Sordariomycetidae</taxon>
        <taxon>Sordariales</taxon>
        <taxon>Chaetomiaceae</taxon>
        <taxon>Trichocladium</taxon>
    </lineage>
</organism>
<accession>A0AAN6UMX5</accession>
<protein>
    <submittedName>
        <fullName evidence="2">Uncharacterized protein</fullName>
    </submittedName>
</protein>
<gene>
    <name evidence="2" type="ORF">BT67DRAFT_228312</name>
</gene>
<evidence type="ECO:0000313" key="3">
    <source>
        <dbReference type="Proteomes" id="UP001304895"/>
    </source>
</evidence>
<name>A0AAN6UMX5_9PEZI</name>
<sequence length="88" mass="10250">MNVACTWRRFKARVVHSLCWLASSNTLIYAETFQYKMRRLLRQRKECVTSCLFKTEKDSGRRVKTSDCKSTTCPNSSSYVKPTRSTSK</sequence>
<feature type="region of interest" description="Disordered" evidence="1">
    <location>
        <begin position="58"/>
        <end position="88"/>
    </location>
</feature>
<evidence type="ECO:0000256" key="1">
    <source>
        <dbReference type="SAM" id="MobiDB-lite"/>
    </source>
</evidence>
<dbReference type="AlphaFoldDB" id="A0AAN6UMX5"/>
<feature type="compositionally biased region" description="Basic and acidic residues" evidence="1">
    <location>
        <begin position="58"/>
        <end position="67"/>
    </location>
</feature>
<reference evidence="2" key="1">
    <citation type="journal article" date="2023" name="Mol. Phylogenet. Evol.">
        <title>Genome-scale phylogeny and comparative genomics of the fungal order Sordariales.</title>
        <authorList>
            <person name="Hensen N."/>
            <person name="Bonometti L."/>
            <person name="Westerberg I."/>
            <person name="Brannstrom I.O."/>
            <person name="Guillou S."/>
            <person name="Cros-Aarteil S."/>
            <person name="Calhoun S."/>
            <person name="Haridas S."/>
            <person name="Kuo A."/>
            <person name="Mondo S."/>
            <person name="Pangilinan J."/>
            <person name="Riley R."/>
            <person name="LaButti K."/>
            <person name="Andreopoulos B."/>
            <person name="Lipzen A."/>
            <person name="Chen C."/>
            <person name="Yan M."/>
            <person name="Daum C."/>
            <person name="Ng V."/>
            <person name="Clum A."/>
            <person name="Steindorff A."/>
            <person name="Ohm R.A."/>
            <person name="Martin F."/>
            <person name="Silar P."/>
            <person name="Natvig D.O."/>
            <person name="Lalanne C."/>
            <person name="Gautier V."/>
            <person name="Ament-Velasquez S.L."/>
            <person name="Kruys A."/>
            <person name="Hutchinson M.I."/>
            <person name="Powell A.J."/>
            <person name="Barry K."/>
            <person name="Miller A.N."/>
            <person name="Grigoriev I.V."/>
            <person name="Debuchy R."/>
            <person name="Gladieux P."/>
            <person name="Hiltunen Thoren M."/>
            <person name="Johannesson H."/>
        </authorList>
    </citation>
    <scope>NUCLEOTIDE SEQUENCE</scope>
    <source>
        <strain evidence="2">CBS 123565</strain>
    </source>
</reference>
<feature type="compositionally biased region" description="Polar residues" evidence="1">
    <location>
        <begin position="68"/>
        <end position="88"/>
    </location>
</feature>
<dbReference type="Proteomes" id="UP001304895">
    <property type="component" value="Unassembled WGS sequence"/>
</dbReference>
<comment type="caution">
    <text evidence="2">The sequence shown here is derived from an EMBL/GenBank/DDBJ whole genome shotgun (WGS) entry which is preliminary data.</text>
</comment>
<keyword evidence="3" id="KW-1185">Reference proteome</keyword>
<evidence type="ECO:0000313" key="2">
    <source>
        <dbReference type="EMBL" id="KAK4135978.1"/>
    </source>
</evidence>
<proteinExistence type="predicted"/>